<feature type="non-terminal residue" evidence="1">
    <location>
        <position position="1"/>
    </location>
</feature>
<accession>A0A9N9JEM5</accession>
<name>A0A9N9JEM5_9GLOM</name>
<sequence>LVSVKLYVSPDEKNGEITVKYQSGEYNTREFANCYILERVEIEYEEVEAASSSEELAATSSHTAELKDPLVVAFEKREAKIRLKFLERVDEINSIHKSGDIEGHEEDLWKEVEKLKAEIAGN</sequence>
<dbReference type="EMBL" id="CAJVPS010056823">
    <property type="protein sequence ID" value="CAG8777811.1"/>
    <property type="molecule type" value="Genomic_DNA"/>
</dbReference>
<reference evidence="1" key="1">
    <citation type="submission" date="2021-06" db="EMBL/GenBank/DDBJ databases">
        <authorList>
            <person name="Kallberg Y."/>
            <person name="Tangrot J."/>
            <person name="Rosling A."/>
        </authorList>
    </citation>
    <scope>NUCLEOTIDE SEQUENCE</scope>
    <source>
        <strain evidence="1">FL130A</strain>
    </source>
</reference>
<keyword evidence="2" id="KW-1185">Reference proteome</keyword>
<gene>
    <name evidence="1" type="ORF">ALEPTO_LOCUS14499</name>
</gene>
<proteinExistence type="predicted"/>
<protein>
    <submittedName>
        <fullName evidence="1">10388_t:CDS:1</fullName>
    </submittedName>
</protein>
<dbReference type="AlphaFoldDB" id="A0A9N9JEM5"/>
<evidence type="ECO:0000313" key="1">
    <source>
        <dbReference type="EMBL" id="CAG8777811.1"/>
    </source>
</evidence>
<comment type="caution">
    <text evidence="1">The sequence shown here is derived from an EMBL/GenBank/DDBJ whole genome shotgun (WGS) entry which is preliminary data.</text>
</comment>
<organism evidence="1 2">
    <name type="scientific">Ambispora leptoticha</name>
    <dbReference type="NCBI Taxonomy" id="144679"/>
    <lineage>
        <taxon>Eukaryota</taxon>
        <taxon>Fungi</taxon>
        <taxon>Fungi incertae sedis</taxon>
        <taxon>Mucoromycota</taxon>
        <taxon>Glomeromycotina</taxon>
        <taxon>Glomeromycetes</taxon>
        <taxon>Archaeosporales</taxon>
        <taxon>Ambisporaceae</taxon>
        <taxon>Ambispora</taxon>
    </lineage>
</organism>
<evidence type="ECO:0000313" key="2">
    <source>
        <dbReference type="Proteomes" id="UP000789508"/>
    </source>
</evidence>
<dbReference type="Proteomes" id="UP000789508">
    <property type="component" value="Unassembled WGS sequence"/>
</dbReference>